<protein>
    <submittedName>
        <fullName evidence="2">Uncharacterized protein</fullName>
    </submittedName>
</protein>
<sequence length="170" mass="18753">MVKGLEGKLDEEQLRALGLQLEETEGRPHCSYSFLTRGRQGTGTDLFSVVTSDRSQGNRLKLGQERCAIPCVLLRHFYGTASASVLDMLVNIFLELETDPTILVEASQTLNKLERLLQDSQFSLEGYSAHPEVYMKYLVRPMFSAQSAPVSSPEDHNQGHAALPGSSQPA</sequence>
<reference evidence="2" key="1">
    <citation type="submission" date="2019-10" db="EMBL/GenBank/DDBJ databases">
        <authorList>
            <person name="Soares A.E.R."/>
            <person name="Aleixo A."/>
            <person name="Schneider P."/>
            <person name="Miyaki C.Y."/>
            <person name="Schneider M.P."/>
            <person name="Mello C."/>
            <person name="Vasconcelos A.T.R."/>
        </authorList>
    </citation>
    <scope>NUCLEOTIDE SEQUENCE</scope>
    <source>
        <tissue evidence="2">Muscle</tissue>
    </source>
</reference>
<comment type="caution">
    <text evidence="2">The sequence shown here is derived from an EMBL/GenBank/DDBJ whole genome shotgun (WGS) entry which is preliminary data.</text>
</comment>
<keyword evidence="3" id="KW-1185">Reference proteome</keyword>
<feature type="region of interest" description="Disordered" evidence="1">
    <location>
        <begin position="148"/>
        <end position="170"/>
    </location>
</feature>
<proteinExistence type="predicted"/>
<dbReference type="EMBL" id="WHWB01032994">
    <property type="protein sequence ID" value="KAJ7422587.1"/>
    <property type="molecule type" value="Genomic_DNA"/>
</dbReference>
<evidence type="ECO:0000256" key="1">
    <source>
        <dbReference type="SAM" id="MobiDB-lite"/>
    </source>
</evidence>
<evidence type="ECO:0000313" key="2">
    <source>
        <dbReference type="EMBL" id="KAJ7422587.1"/>
    </source>
</evidence>
<dbReference type="Proteomes" id="UP001145742">
    <property type="component" value="Unassembled WGS sequence"/>
</dbReference>
<evidence type="ECO:0000313" key="3">
    <source>
        <dbReference type="Proteomes" id="UP001145742"/>
    </source>
</evidence>
<accession>A0ABQ9DNB4</accession>
<name>A0ABQ9DNB4_9PASS</name>
<organism evidence="2 3">
    <name type="scientific">Willisornis vidua</name>
    <name type="common">Xingu scale-backed antbird</name>
    <dbReference type="NCBI Taxonomy" id="1566151"/>
    <lineage>
        <taxon>Eukaryota</taxon>
        <taxon>Metazoa</taxon>
        <taxon>Chordata</taxon>
        <taxon>Craniata</taxon>
        <taxon>Vertebrata</taxon>
        <taxon>Euteleostomi</taxon>
        <taxon>Archelosauria</taxon>
        <taxon>Archosauria</taxon>
        <taxon>Dinosauria</taxon>
        <taxon>Saurischia</taxon>
        <taxon>Theropoda</taxon>
        <taxon>Coelurosauria</taxon>
        <taxon>Aves</taxon>
        <taxon>Neognathae</taxon>
        <taxon>Neoaves</taxon>
        <taxon>Telluraves</taxon>
        <taxon>Australaves</taxon>
        <taxon>Passeriformes</taxon>
        <taxon>Thamnophilidae</taxon>
        <taxon>Willisornis</taxon>
    </lineage>
</organism>
<gene>
    <name evidence="2" type="ORF">WISP_37309</name>
</gene>